<proteinExistence type="predicted"/>
<evidence type="ECO:0000313" key="1">
    <source>
        <dbReference type="EMBL" id="AOQ27418.1"/>
    </source>
</evidence>
<dbReference type="EMBL" id="KX550065">
    <property type="protein sequence ID" value="AOQ27418.1"/>
    <property type="molecule type" value="Genomic_DNA"/>
</dbReference>
<dbReference type="Proteomes" id="UP000221133">
    <property type="component" value="Segment"/>
</dbReference>
<protein>
    <submittedName>
        <fullName evidence="1">Uncharacterized protein</fullName>
    </submittedName>
</protein>
<accession>A0A1C9LXW1</accession>
<name>A0A1C9LXW1_9CAUD</name>
<dbReference type="RefSeq" id="YP_010664892.1">
    <property type="nucleotide sequence ID" value="NC_070927.1"/>
</dbReference>
<evidence type="ECO:0000313" key="2">
    <source>
        <dbReference type="Proteomes" id="UP000221133"/>
    </source>
</evidence>
<sequence length="68" mass="7805">MIEVNIKFDNFEAHGFYQDDTKLGKIRDAIISQMNNGHVVILGEDRSILLNPKVIKCVQFEVVEDDQI</sequence>
<reference evidence="1 2" key="1">
    <citation type="submission" date="2016-07" db="EMBL/GenBank/DDBJ databases">
        <title>Exploration of the diversity of Streptococcus pneumoniae bacteriophages in The Gambia.</title>
        <authorList>
            <person name="Rangel Pineros G.A."/>
            <person name="Millard A."/>
            <person name="Kwambana B.A."/>
            <person name="Clokie M."/>
        </authorList>
    </citation>
    <scope>NUCLEOTIDE SEQUENCE [LARGE SCALE GENOMIC DNA]</scope>
</reference>
<dbReference type="GeneID" id="77940950"/>
<organism evidence="1 2">
    <name type="scientific">Streptococcus phage SpGS-1</name>
    <dbReference type="NCBI Taxonomy" id="1897555"/>
    <lineage>
        <taxon>Viruses</taxon>
        <taxon>Duplodnaviria</taxon>
        <taxon>Heunggongvirae</taxon>
        <taxon>Uroviricota</taxon>
        <taxon>Caudoviricetes</taxon>
        <taxon>Paclarkvirus</taxon>
        <taxon>Paclarkvirus SpGS-1</taxon>
    </lineage>
</organism>
<keyword evidence="2" id="KW-1185">Reference proteome</keyword>
<dbReference type="KEGG" id="vg:77940950"/>